<dbReference type="Pfam" id="PF03551">
    <property type="entry name" value="PadR"/>
    <property type="match status" value="1"/>
</dbReference>
<dbReference type="SUPFAM" id="SSF46785">
    <property type="entry name" value="Winged helix' DNA-binding domain"/>
    <property type="match status" value="1"/>
</dbReference>
<sequence length="109" mass="12112">MSNIKGNIVLTEAVYYILLSLYVPMHGYGIMQNIIELSEGRVNLAAGTLYGAINTLLEKEFIIALAGKVNSRKKEYEITESGKVVIKNEIERLRELIKNGKKIAGGIEE</sequence>
<feature type="transmembrane region" description="Helical" evidence="1">
    <location>
        <begin position="13"/>
        <end position="31"/>
    </location>
</feature>
<dbReference type="EMBL" id="PVXQ01000021">
    <property type="protein sequence ID" value="PRR82034.1"/>
    <property type="molecule type" value="Genomic_DNA"/>
</dbReference>
<dbReference type="Gene3D" id="1.10.10.10">
    <property type="entry name" value="Winged helix-like DNA-binding domain superfamily/Winged helix DNA-binding domain"/>
    <property type="match status" value="1"/>
</dbReference>
<dbReference type="PANTHER" id="PTHR33169:SF13">
    <property type="entry name" value="PADR-FAMILY TRANSCRIPTIONAL REGULATOR"/>
    <property type="match status" value="1"/>
</dbReference>
<dbReference type="Proteomes" id="UP000239471">
    <property type="component" value="Unassembled WGS sequence"/>
</dbReference>
<dbReference type="InterPro" id="IPR036390">
    <property type="entry name" value="WH_DNA-bd_sf"/>
</dbReference>
<dbReference type="RefSeq" id="WP_106060059.1">
    <property type="nucleotide sequence ID" value="NZ_PVXQ01000021.1"/>
</dbReference>
<reference evidence="3 4" key="1">
    <citation type="submission" date="2018-03" db="EMBL/GenBank/DDBJ databases">
        <title>Genome sequence of Clostridium vincentii DSM 10228.</title>
        <authorList>
            <person name="Poehlein A."/>
            <person name="Daniel R."/>
        </authorList>
    </citation>
    <scope>NUCLEOTIDE SEQUENCE [LARGE SCALE GENOMIC DNA]</scope>
    <source>
        <strain evidence="3 4">DSM 10228</strain>
    </source>
</reference>
<name>A0A2T0BDT3_9CLOT</name>
<dbReference type="InterPro" id="IPR036388">
    <property type="entry name" value="WH-like_DNA-bd_sf"/>
</dbReference>
<dbReference type="InterPro" id="IPR052509">
    <property type="entry name" value="Metal_resp_DNA-bind_regulator"/>
</dbReference>
<dbReference type="OrthoDB" id="9814826at2"/>
<evidence type="ECO:0000256" key="1">
    <source>
        <dbReference type="SAM" id="Phobius"/>
    </source>
</evidence>
<keyword evidence="1" id="KW-0472">Membrane</keyword>
<organism evidence="3 4">
    <name type="scientific">Clostridium vincentii</name>
    <dbReference type="NCBI Taxonomy" id="52704"/>
    <lineage>
        <taxon>Bacteria</taxon>
        <taxon>Bacillati</taxon>
        <taxon>Bacillota</taxon>
        <taxon>Clostridia</taxon>
        <taxon>Eubacteriales</taxon>
        <taxon>Clostridiaceae</taxon>
        <taxon>Clostridium</taxon>
    </lineage>
</organism>
<evidence type="ECO:0000313" key="3">
    <source>
        <dbReference type="EMBL" id="PRR82034.1"/>
    </source>
</evidence>
<gene>
    <name evidence="3" type="ORF">CLVI_20990</name>
</gene>
<dbReference type="AlphaFoldDB" id="A0A2T0BDT3"/>
<evidence type="ECO:0000313" key="4">
    <source>
        <dbReference type="Proteomes" id="UP000239471"/>
    </source>
</evidence>
<protein>
    <submittedName>
        <fullName evidence="3">Transcriptional regulator PadR-like family protein</fullName>
    </submittedName>
</protein>
<feature type="domain" description="Transcription regulator PadR N-terminal" evidence="2">
    <location>
        <begin position="23"/>
        <end position="87"/>
    </location>
</feature>
<keyword evidence="4" id="KW-1185">Reference proteome</keyword>
<evidence type="ECO:0000259" key="2">
    <source>
        <dbReference type="Pfam" id="PF03551"/>
    </source>
</evidence>
<keyword evidence="1" id="KW-1133">Transmembrane helix</keyword>
<dbReference type="InterPro" id="IPR005149">
    <property type="entry name" value="Tscrpt_reg_PadR_N"/>
</dbReference>
<proteinExistence type="predicted"/>
<dbReference type="PANTHER" id="PTHR33169">
    <property type="entry name" value="PADR-FAMILY TRANSCRIPTIONAL REGULATOR"/>
    <property type="match status" value="1"/>
</dbReference>
<comment type="caution">
    <text evidence="3">The sequence shown here is derived from an EMBL/GenBank/DDBJ whole genome shotgun (WGS) entry which is preliminary data.</text>
</comment>
<accession>A0A2T0BDT3</accession>
<keyword evidence="1" id="KW-0812">Transmembrane</keyword>